<dbReference type="PANTHER" id="PTHR18843:SF7">
    <property type="entry name" value="LAMINA-ASSOCIATED POLYPEPTIDE 1B ISOFORM 1-RELATED"/>
    <property type="match status" value="1"/>
</dbReference>
<dbReference type="Gene3D" id="3.40.50.12190">
    <property type="match status" value="1"/>
</dbReference>
<keyword evidence="3" id="KW-0597">Phosphoprotein</keyword>
<evidence type="ECO:0000256" key="5">
    <source>
        <dbReference type="ARBA" id="ARBA00022989"/>
    </source>
</evidence>
<evidence type="ECO:0000259" key="10">
    <source>
        <dbReference type="Pfam" id="PF05609"/>
    </source>
</evidence>
<keyword evidence="8" id="KW-0539">Nucleus</keyword>
<dbReference type="RefSeq" id="XP_006821463.1">
    <property type="nucleotide sequence ID" value="XM_006821400.1"/>
</dbReference>
<dbReference type="PANTHER" id="PTHR18843">
    <property type="entry name" value="TORSIN-1A-INTERACTING PROTEIN"/>
    <property type="match status" value="1"/>
</dbReference>
<reference evidence="12" key="1">
    <citation type="submission" date="2025-08" db="UniProtKB">
        <authorList>
            <consortium name="RefSeq"/>
        </authorList>
    </citation>
    <scope>IDENTIFICATION</scope>
    <source>
        <tissue evidence="12">Testes</tissue>
    </source>
</reference>
<organism evidence="11 12">
    <name type="scientific">Saccoglossus kowalevskii</name>
    <name type="common">Acorn worm</name>
    <dbReference type="NCBI Taxonomy" id="10224"/>
    <lineage>
        <taxon>Eukaryota</taxon>
        <taxon>Metazoa</taxon>
        <taxon>Hemichordata</taxon>
        <taxon>Enteropneusta</taxon>
        <taxon>Harrimaniidae</taxon>
        <taxon>Saccoglossus</taxon>
    </lineage>
</organism>
<dbReference type="InterPro" id="IPR046753">
    <property type="entry name" value="TOIP1/2_C"/>
</dbReference>
<accession>A0ABM0MN72</accession>
<name>A0ABM0MN72_SACKO</name>
<comment type="similarity">
    <text evidence="2">Belongs to the TOR1AIP family.</text>
</comment>
<dbReference type="GeneID" id="102805984"/>
<evidence type="ECO:0000313" key="12">
    <source>
        <dbReference type="RefSeq" id="XP_006821463.1"/>
    </source>
</evidence>
<keyword evidence="4" id="KW-0812">Transmembrane</keyword>
<keyword evidence="11" id="KW-1185">Reference proteome</keyword>
<evidence type="ECO:0000256" key="9">
    <source>
        <dbReference type="ARBA" id="ARBA00037847"/>
    </source>
</evidence>
<evidence type="ECO:0000256" key="2">
    <source>
        <dbReference type="ARBA" id="ARBA00007860"/>
    </source>
</evidence>
<keyword evidence="7" id="KW-0325">Glycoprotein</keyword>
<feature type="domain" description="Torsin-1A-interacting protein 1/2 AAA+ activator" evidence="10">
    <location>
        <begin position="10"/>
        <end position="167"/>
    </location>
</feature>
<evidence type="ECO:0000313" key="11">
    <source>
        <dbReference type="Proteomes" id="UP000694865"/>
    </source>
</evidence>
<proteinExistence type="inferred from homology"/>
<keyword evidence="5" id="KW-1133">Transmembrane helix</keyword>
<evidence type="ECO:0000256" key="3">
    <source>
        <dbReference type="ARBA" id="ARBA00022553"/>
    </source>
</evidence>
<dbReference type="InterPro" id="IPR008662">
    <property type="entry name" value="TOIP1/2"/>
</dbReference>
<comment type="subcellular location">
    <subcellularLocation>
        <location evidence="9">Endomembrane system</location>
        <topology evidence="9">Single-pass membrane protein</topology>
    </subcellularLocation>
    <subcellularLocation>
        <location evidence="1">Nucleus envelope</location>
    </subcellularLocation>
</comment>
<dbReference type="Proteomes" id="UP000694865">
    <property type="component" value="Unplaced"/>
</dbReference>
<evidence type="ECO:0000256" key="1">
    <source>
        <dbReference type="ARBA" id="ARBA00004259"/>
    </source>
</evidence>
<gene>
    <name evidence="12" type="primary">LOC102805984</name>
</gene>
<keyword evidence="6" id="KW-0472">Membrane</keyword>
<dbReference type="InterPro" id="IPR038599">
    <property type="entry name" value="LAP1C-like_C_sf"/>
</dbReference>
<dbReference type="Pfam" id="PF05609">
    <property type="entry name" value="LAP1_C"/>
    <property type="match status" value="1"/>
</dbReference>
<evidence type="ECO:0000256" key="8">
    <source>
        <dbReference type="ARBA" id="ARBA00023242"/>
    </source>
</evidence>
<sequence length="180" mass="19596">MYSVTAKPLPKQPAIILLAAPPGVHDVVDAIAREVAASYPQSSQPPVNIHASQFADTTQSDAKEQLDIKLGNALGGESKSVVIFNLEKLPPNSLLIFYKYCDHETAPFKNAVIVFTVHLPDSFDSDDTIHRREQSVEDFLISNWLGRGSDHDMDQDKLGALLSRIANSIAIATSNSGNKK</sequence>
<evidence type="ECO:0000256" key="6">
    <source>
        <dbReference type="ARBA" id="ARBA00023136"/>
    </source>
</evidence>
<evidence type="ECO:0000256" key="4">
    <source>
        <dbReference type="ARBA" id="ARBA00022692"/>
    </source>
</evidence>
<evidence type="ECO:0000256" key="7">
    <source>
        <dbReference type="ARBA" id="ARBA00023180"/>
    </source>
</evidence>
<protein>
    <submittedName>
        <fullName evidence="12">Torsin-1A-interacting protein 1-like</fullName>
    </submittedName>
</protein>